<dbReference type="EMBL" id="VUMS01000007">
    <property type="protein sequence ID" value="MST66092.1"/>
    <property type="molecule type" value="Genomic_DNA"/>
</dbReference>
<proteinExistence type="predicted"/>
<dbReference type="InterPro" id="IPR015018">
    <property type="entry name" value="DUF1905"/>
</dbReference>
<dbReference type="InterPro" id="IPR037079">
    <property type="entry name" value="AF2212/PG0164-like_sf"/>
</dbReference>
<organism evidence="1 2">
    <name type="scientific">Oliverpabstia intestinalis</name>
    <dbReference type="NCBI Taxonomy" id="2606633"/>
    <lineage>
        <taxon>Bacteria</taxon>
        <taxon>Bacillati</taxon>
        <taxon>Bacillota</taxon>
        <taxon>Clostridia</taxon>
        <taxon>Lachnospirales</taxon>
        <taxon>Lachnospiraceae</taxon>
        <taxon>Oliverpabstia</taxon>
    </lineage>
</organism>
<keyword evidence="2" id="KW-1185">Reference proteome</keyword>
<dbReference type="Pfam" id="PF08922">
    <property type="entry name" value="DUF1905"/>
    <property type="match status" value="1"/>
</dbReference>
<sequence length="122" mass="13895">MELKFCARILQNENTDAAYVEIPYDIKELFGKGLLLVNATFDGIPYRGQVVKMGTPCYIIGVSKQIRKQIGKSFGDIVEVVLQERDSEKIPIWKCPKCGREFKKKGRVITAVKSQRRLMNIS</sequence>
<dbReference type="AlphaFoldDB" id="A0A7X2P246"/>
<accession>A0A7X2P246</accession>
<evidence type="ECO:0000313" key="1">
    <source>
        <dbReference type="EMBL" id="MST66092.1"/>
    </source>
</evidence>
<dbReference type="SUPFAM" id="SSF141694">
    <property type="entry name" value="AF2212/PG0164-like"/>
    <property type="match status" value="1"/>
</dbReference>
<dbReference type="RefSeq" id="WP_321067900.1">
    <property type="nucleotide sequence ID" value="NZ_JBQHQP010000013.1"/>
</dbReference>
<gene>
    <name evidence="1" type="ORF">FYJ57_04965</name>
</gene>
<name>A0A7X2P246_9FIRM</name>
<protein>
    <submittedName>
        <fullName evidence="1">DUF1905 domain-containing protein</fullName>
    </submittedName>
</protein>
<evidence type="ECO:0000313" key="2">
    <source>
        <dbReference type="Proteomes" id="UP000440513"/>
    </source>
</evidence>
<dbReference type="Proteomes" id="UP000440513">
    <property type="component" value="Unassembled WGS sequence"/>
</dbReference>
<reference evidence="1 2" key="1">
    <citation type="submission" date="2019-08" db="EMBL/GenBank/DDBJ databases">
        <title>In-depth cultivation of the pig gut microbiome towards novel bacterial diversity and tailored functional studies.</title>
        <authorList>
            <person name="Wylensek D."/>
            <person name="Hitch T.C.A."/>
            <person name="Clavel T."/>
        </authorList>
    </citation>
    <scope>NUCLEOTIDE SEQUENCE [LARGE SCALE GENOMIC DNA]</scope>
    <source>
        <strain evidence="1 2">BSM-380-WT-5A</strain>
    </source>
</reference>
<comment type="caution">
    <text evidence="1">The sequence shown here is derived from an EMBL/GenBank/DDBJ whole genome shotgun (WGS) entry which is preliminary data.</text>
</comment>
<dbReference type="Gene3D" id="2.40.30.100">
    <property type="entry name" value="AF2212/PG0164-like"/>
    <property type="match status" value="1"/>
</dbReference>